<dbReference type="AlphaFoldDB" id="A0A6A6ABW9"/>
<reference evidence="2" key="1">
    <citation type="journal article" date="2020" name="Stud. Mycol.">
        <title>101 Dothideomycetes genomes: a test case for predicting lifestyles and emergence of pathogens.</title>
        <authorList>
            <person name="Haridas S."/>
            <person name="Albert R."/>
            <person name="Binder M."/>
            <person name="Bloem J."/>
            <person name="Labutti K."/>
            <person name="Salamov A."/>
            <person name="Andreopoulos B."/>
            <person name="Baker S."/>
            <person name="Barry K."/>
            <person name="Bills G."/>
            <person name="Bluhm B."/>
            <person name="Cannon C."/>
            <person name="Castanera R."/>
            <person name="Culley D."/>
            <person name="Daum C."/>
            <person name="Ezra D."/>
            <person name="Gonzalez J."/>
            <person name="Henrissat B."/>
            <person name="Kuo A."/>
            <person name="Liang C."/>
            <person name="Lipzen A."/>
            <person name="Lutzoni F."/>
            <person name="Magnuson J."/>
            <person name="Mondo S."/>
            <person name="Nolan M."/>
            <person name="Ohm R."/>
            <person name="Pangilinan J."/>
            <person name="Park H.-J."/>
            <person name="Ramirez L."/>
            <person name="Alfaro M."/>
            <person name="Sun H."/>
            <person name="Tritt A."/>
            <person name="Yoshinaga Y."/>
            <person name="Zwiers L.-H."/>
            <person name="Turgeon B."/>
            <person name="Goodwin S."/>
            <person name="Spatafora J."/>
            <person name="Crous P."/>
            <person name="Grigoriev I."/>
        </authorList>
    </citation>
    <scope>NUCLEOTIDE SEQUENCE</scope>
    <source>
        <strain evidence="2">CBS 119687</strain>
    </source>
</reference>
<sequence length="173" mass="19416">MSQEAPLPLYLDKKPLIPTTRQNPRLHPAFHPPYSNQTNNLHHTTPTNPNHSSQSYKDRKSAPPTPPCITLQQTPPTYHDLPYKYKNTMPPIHQPHLRSSSTSRLKPPSVFRYILILLKARPTTTHTDALFIQSSARSASTTKVSNNGTAGSYFGIEAVLVRESEISLPPYEP</sequence>
<accession>A0A6A6ABW9</accession>
<gene>
    <name evidence="2" type="ORF">P153DRAFT_367362</name>
</gene>
<keyword evidence="3" id="KW-1185">Reference proteome</keyword>
<dbReference type="EMBL" id="ML977507">
    <property type="protein sequence ID" value="KAF2129086.1"/>
    <property type="molecule type" value="Genomic_DNA"/>
</dbReference>
<proteinExistence type="predicted"/>
<feature type="region of interest" description="Disordered" evidence="1">
    <location>
        <begin position="1"/>
        <end position="81"/>
    </location>
</feature>
<dbReference type="OrthoDB" id="3801119at2759"/>
<protein>
    <submittedName>
        <fullName evidence="2">Uncharacterized protein</fullName>
    </submittedName>
</protein>
<dbReference type="Proteomes" id="UP000799771">
    <property type="component" value="Unassembled WGS sequence"/>
</dbReference>
<name>A0A6A6ABW9_9PLEO</name>
<organism evidence="2 3">
    <name type="scientific">Dothidotthia symphoricarpi CBS 119687</name>
    <dbReference type="NCBI Taxonomy" id="1392245"/>
    <lineage>
        <taxon>Eukaryota</taxon>
        <taxon>Fungi</taxon>
        <taxon>Dikarya</taxon>
        <taxon>Ascomycota</taxon>
        <taxon>Pezizomycotina</taxon>
        <taxon>Dothideomycetes</taxon>
        <taxon>Pleosporomycetidae</taxon>
        <taxon>Pleosporales</taxon>
        <taxon>Dothidotthiaceae</taxon>
        <taxon>Dothidotthia</taxon>
    </lineage>
</organism>
<evidence type="ECO:0000313" key="3">
    <source>
        <dbReference type="Proteomes" id="UP000799771"/>
    </source>
</evidence>
<dbReference type="GeneID" id="54408687"/>
<evidence type="ECO:0000313" key="2">
    <source>
        <dbReference type="EMBL" id="KAF2129086.1"/>
    </source>
</evidence>
<dbReference type="RefSeq" id="XP_033523475.1">
    <property type="nucleotide sequence ID" value="XM_033668255.1"/>
</dbReference>
<feature type="compositionally biased region" description="Low complexity" evidence="1">
    <location>
        <begin position="38"/>
        <end position="51"/>
    </location>
</feature>
<evidence type="ECO:0000256" key="1">
    <source>
        <dbReference type="SAM" id="MobiDB-lite"/>
    </source>
</evidence>